<proteinExistence type="predicted"/>
<feature type="domain" description="GUN4-like" evidence="1">
    <location>
        <begin position="101"/>
        <end position="236"/>
    </location>
</feature>
<name>A0A1Z1MRC0_9FLOR</name>
<dbReference type="EMBL" id="MF101452">
    <property type="protein sequence ID" value="ARW68419.1"/>
    <property type="molecule type" value="Genomic_DNA"/>
</dbReference>
<dbReference type="AlphaFoldDB" id="A0A1Z1MRC0"/>
<dbReference type="RefSeq" id="YP_009399022.1">
    <property type="nucleotide sequence ID" value="NC_035295.1"/>
</dbReference>
<geneLocation type="chloroplast" evidence="2"/>
<organism evidence="2">
    <name type="scientific">Taenioma perpusillum</name>
    <dbReference type="NCBI Taxonomy" id="210852"/>
    <lineage>
        <taxon>Eukaryota</taxon>
        <taxon>Rhodophyta</taxon>
        <taxon>Florideophyceae</taxon>
        <taxon>Rhodymeniophycidae</taxon>
        <taxon>Ceramiales</taxon>
        <taxon>Delesseriaceae</taxon>
        <taxon>Taenioma</taxon>
    </lineage>
</organism>
<protein>
    <recommendedName>
        <fullName evidence="1">GUN4-like domain-containing protein</fullName>
    </recommendedName>
</protein>
<dbReference type="Gene3D" id="1.10.10.1770">
    <property type="entry name" value="Gun4-like"/>
    <property type="match status" value="1"/>
</dbReference>
<dbReference type="InterPro" id="IPR037215">
    <property type="entry name" value="GUN4-like_sf"/>
</dbReference>
<evidence type="ECO:0000259" key="1">
    <source>
        <dbReference type="Pfam" id="PF05419"/>
    </source>
</evidence>
<gene>
    <name evidence="2" type="primary">ycf53</name>
</gene>
<dbReference type="CDD" id="cd16383">
    <property type="entry name" value="GUN4"/>
    <property type="match status" value="1"/>
</dbReference>
<dbReference type="PANTHER" id="PTHR34800:SF1">
    <property type="entry name" value="TETRAPYRROLE-BINDING PROTEIN, CHLOROPLASTIC"/>
    <property type="match status" value="1"/>
</dbReference>
<evidence type="ECO:0000313" key="2">
    <source>
        <dbReference type="EMBL" id="ARW68419.1"/>
    </source>
</evidence>
<dbReference type="GO" id="GO:0046906">
    <property type="term" value="F:tetrapyrrole binding"/>
    <property type="evidence" value="ECO:0007669"/>
    <property type="project" value="TreeGrafter"/>
</dbReference>
<dbReference type="SUPFAM" id="SSF140869">
    <property type="entry name" value="GUN4-like"/>
    <property type="match status" value="1"/>
</dbReference>
<dbReference type="Pfam" id="PF05419">
    <property type="entry name" value="GUN4"/>
    <property type="match status" value="1"/>
</dbReference>
<keyword evidence="2" id="KW-0934">Plastid</keyword>
<reference evidence="2" key="1">
    <citation type="journal article" date="2017" name="J. Phycol.">
        <title>Analysis of chloroplast genomes and a supermatrix inform reclassification of the Rhodomelaceae (Rhodophyta).</title>
        <authorList>
            <person name="Diaz-Tapia P."/>
            <person name="Maggs C.A."/>
            <person name="West J.A."/>
            <person name="Verbruggen H."/>
        </authorList>
    </citation>
    <scope>NUCLEOTIDE SEQUENCE</scope>
    <source>
        <strain evidence="2">PD1676</strain>
    </source>
</reference>
<sequence>MIKNSNISIQELINNIKIILHKNDEKIIDESLNKINQIINEQQVTQKHLFNILLNQIIHNENNIHKFDEIIFHKINLEDNTRNRLKKILPQGIQDFKKYINKNYKTLNELLKVQNFQEADRITSIELCKIVNRRTNSSRNWLYFTDINKIPTYDLFIIDLLWSEYSNGNFGFLTQKRIWQQNDNWLIFLDKIGWLKDGYPKRYPQDFIWNINAPKGHLPLFNQIRGNQTLLNIFKHKTWQEYYES</sequence>
<dbReference type="InterPro" id="IPR008629">
    <property type="entry name" value="GUN4-like"/>
</dbReference>
<dbReference type="Gene3D" id="1.25.40.620">
    <property type="match status" value="1"/>
</dbReference>
<keyword evidence="2" id="KW-0150">Chloroplast</keyword>
<accession>A0A1Z1MRC0</accession>
<dbReference type="PANTHER" id="PTHR34800">
    <property type="entry name" value="TETRAPYRROLE-BINDING PROTEIN, CHLOROPLASTIC"/>
    <property type="match status" value="1"/>
</dbReference>
<dbReference type="GeneID" id="33361650"/>